<evidence type="ECO:0000256" key="5">
    <source>
        <dbReference type="SAM" id="Phobius"/>
    </source>
</evidence>
<evidence type="ECO:0000256" key="3">
    <source>
        <dbReference type="ARBA" id="ARBA00022989"/>
    </source>
</evidence>
<dbReference type="GO" id="GO:0006890">
    <property type="term" value="P:retrograde vesicle-mediated transport, Golgi to endoplasmic reticulum"/>
    <property type="evidence" value="ECO:0007669"/>
    <property type="project" value="InterPro"/>
</dbReference>
<keyword evidence="4 5" id="KW-0472">Membrane</keyword>
<dbReference type="GeneID" id="36518059"/>
<dbReference type="EMBL" id="NDIQ01000022">
    <property type="protein sequence ID" value="PRT56691.1"/>
    <property type="molecule type" value="Genomic_DNA"/>
</dbReference>
<keyword evidence="2 5" id="KW-0812">Transmembrane</keyword>
<dbReference type="GO" id="GO:0016020">
    <property type="term" value="C:membrane"/>
    <property type="evidence" value="ECO:0007669"/>
    <property type="project" value="UniProtKB-SubCell"/>
</dbReference>
<feature type="transmembrane region" description="Helical" evidence="5">
    <location>
        <begin position="73"/>
        <end position="90"/>
    </location>
</feature>
<comment type="caution">
    <text evidence="6">The sequence shown here is derived from an EMBL/GenBank/DDBJ whole genome shotgun (WGS) entry which is preliminary data.</text>
</comment>
<evidence type="ECO:0000256" key="2">
    <source>
        <dbReference type="ARBA" id="ARBA00022692"/>
    </source>
</evidence>
<organism evidence="6 7">
    <name type="scientific">Wickerhamiella sorbophila</name>
    <dbReference type="NCBI Taxonomy" id="45607"/>
    <lineage>
        <taxon>Eukaryota</taxon>
        <taxon>Fungi</taxon>
        <taxon>Dikarya</taxon>
        <taxon>Ascomycota</taxon>
        <taxon>Saccharomycotina</taxon>
        <taxon>Dipodascomycetes</taxon>
        <taxon>Dipodascales</taxon>
        <taxon>Trichomonascaceae</taxon>
        <taxon>Wickerhamiella</taxon>
    </lineage>
</organism>
<feature type="transmembrane region" description="Helical" evidence="5">
    <location>
        <begin position="144"/>
        <end position="166"/>
    </location>
</feature>
<protein>
    <recommendedName>
        <fullName evidence="8">Transmembrane protein 115</fullName>
    </recommendedName>
</protein>
<dbReference type="PANTHER" id="PTHR13377">
    <property type="entry name" value="PLACENTAL PROTEIN 6"/>
    <property type="match status" value="1"/>
</dbReference>
<accession>A0A2T0FNX3</accession>
<reference evidence="6 7" key="1">
    <citation type="submission" date="2017-04" db="EMBL/GenBank/DDBJ databases">
        <title>Genome sequencing of [Candida] sorbophila.</title>
        <authorList>
            <person name="Ahn J.O."/>
        </authorList>
    </citation>
    <scope>NUCLEOTIDE SEQUENCE [LARGE SCALE GENOMIC DNA]</scope>
    <source>
        <strain evidence="6 7">DS02</strain>
    </source>
</reference>
<feature type="transmembrane region" description="Helical" evidence="5">
    <location>
        <begin position="178"/>
        <end position="211"/>
    </location>
</feature>
<evidence type="ECO:0000313" key="7">
    <source>
        <dbReference type="Proteomes" id="UP000238350"/>
    </source>
</evidence>
<comment type="subcellular location">
    <subcellularLocation>
        <location evidence="1">Membrane</location>
        <topology evidence="1">Multi-pass membrane protein</topology>
    </subcellularLocation>
</comment>
<keyword evidence="7" id="KW-1185">Reference proteome</keyword>
<dbReference type="Proteomes" id="UP000238350">
    <property type="component" value="Unassembled WGS sequence"/>
</dbReference>
<dbReference type="AlphaFoldDB" id="A0A2T0FNX3"/>
<dbReference type="STRING" id="45607.A0A2T0FNX3"/>
<evidence type="ECO:0000313" key="6">
    <source>
        <dbReference type="EMBL" id="PRT56691.1"/>
    </source>
</evidence>
<dbReference type="PANTHER" id="PTHR13377:SF3">
    <property type="entry name" value="TRANSMEMBRANE PROTEIN 115"/>
    <property type="match status" value="1"/>
</dbReference>
<evidence type="ECO:0008006" key="8">
    <source>
        <dbReference type="Google" id="ProtNLM"/>
    </source>
</evidence>
<dbReference type="RefSeq" id="XP_024666636.1">
    <property type="nucleotide sequence ID" value="XM_024810868.1"/>
</dbReference>
<name>A0A2T0FNX3_9ASCO</name>
<dbReference type="Pfam" id="PF08551">
    <property type="entry name" value="DUF1751"/>
    <property type="match status" value="1"/>
</dbReference>
<sequence length="306" mass="34361">MREVITSAALALELSLSTVCLVIRFWTWKRVNEGASSVSFTSVPGTLTLLLTLESGIVHMWTFITTSWTECSLFSTATTVIVLYLGCQYFERIWGTRSLVKYLALLSIAPPLFNFVCYLLYFQFMDPSSAKGVSLLSRRINGGVPFHVGFAVAFKQAIPLHTVNIFRGTLKIPIKYIVMPVLVAYTIIGLAFDSTFLILSWTSLLLSWWYLRFVKSIVADNLALDGTSTVLKGDKSDSFAFAKFFYPLPITNAIANVSSKLYDLFVKIRVLRPFDEEQVASSNERARNDNDAERRRALALRELGSL</sequence>
<gene>
    <name evidence="6" type="ORF">B9G98_04311</name>
</gene>
<evidence type="ECO:0000256" key="4">
    <source>
        <dbReference type="ARBA" id="ARBA00023136"/>
    </source>
</evidence>
<proteinExistence type="predicted"/>
<feature type="transmembrane region" description="Helical" evidence="5">
    <location>
        <begin position="6"/>
        <end position="26"/>
    </location>
</feature>
<dbReference type="OrthoDB" id="73612at2759"/>
<feature type="transmembrane region" description="Helical" evidence="5">
    <location>
        <begin position="38"/>
        <end position="61"/>
    </location>
</feature>
<feature type="transmembrane region" description="Helical" evidence="5">
    <location>
        <begin position="102"/>
        <end position="124"/>
    </location>
</feature>
<dbReference type="SMART" id="SM01160">
    <property type="entry name" value="DUF1751"/>
    <property type="match status" value="1"/>
</dbReference>
<dbReference type="InterPro" id="IPR013861">
    <property type="entry name" value="TMEM115/Pdh1/Rbl19"/>
</dbReference>
<keyword evidence="3 5" id="KW-1133">Transmembrane helix</keyword>
<dbReference type="GO" id="GO:0005794">
    <property type="term" value="C:Golgi apparatus"/>
    <property type="evidence" value="ECO:0007669"/>
    <property type="project" value="TreeGrafter"/>
</dbReference>
<evidence type="ECO:0000256" key="1">
    <source>
        <dbReference type="ARBA" id="ARBA00004141"/>
    </source>
</evidence>